<organism evidence="2 3">
    <name type="scientific">Toxocara canis</name>
    <name type="common">Canine roundworm</name>
    <dbReference type="NCBI Taxonomy" id="6265"/>
    <lineage>
        <taxon>Eukaryota</taxon>
        <taxon>Metazoa</taxon>
        <taxon>Ecdysozoa</taxon>
        <taxon>Nematoda</taxon>
        <taxon>Chromadorea</taxon>
        <taxon>Rhabditida</taxon>
        <taxon>Spirurina</taxon>
        <taxon>Ascaridomorpha</taxon>
        <taxon>Ascaridoidea</taxon>
        <taxon>Toxocaridae</taxon>
        <taxon>Toxocara</taxon>
    </lineage>
</organism>
<evidence type="ECO:0000313" key="2">
    <source>
        <dbReference type="Proteomes" id="UP000050794"/>
    </source>
</evidence>
<evidence type="ECO:0000313" key="1">
    <source>
        <dbReference type="EMBL" id="VDM49136.1"/>
    </source>
</evidence>
<dbReference type="Proteomes" id="UP000050794">
    <property type="component" value="Unassembled WGS sequence"/>
</dbReference>
<keyword evidence="2" id="KW-1185">Reference proteome</keyword>
<reference evidence="1 2" key="2">
    <citation type="submission" date="2018-11" db="EMBL/GenBank/DDBJ databases">
        <authorList>
            <consortium name="Pathogen Informatics"/>
        </authorList>
    </citation>
    <scope>NUCLEOTIDE SEQUENCE [LARGE SCALE GENOMIC DNA]</scope>
</reference>
<dbReference type="WBParaSite" id="TCNE_0001781401-mRNA-1">
    <property type="protein sequence ID" value="TCNE_0001781401-mRNA-1"/>
    <property type="gene ID" value="TCNE_0001781401"/>
</dbReference>
<protein>
    <submittedName>
        <fullName evidence="3">PG_binding_1 domain-containing protein</fullName>
    </submittedName>
</protein>
<proteinExistence type="predicted"/>
<dbReference type="SUPFAM" id="SSF47090">
    <property type="entry name" value="PGBD-like"/>
    <property type="match status" value="1"/>
</dbReference>
<dbReference type="InterPro" id="IPR036365">
    <property type="entry name" value="PGBD-like_sf"/>
</dbReference>
<reference evidence="3" key="1">
    <citation type="submission" date="2016-06" db="UniProtKB">
        <authorList>
            <consortium name="WormBaseParasite"/>
        </authorList>
    </citation>
    <scope>IDENTIFICATION</scope>
</reference>
<sequence>MDLQKYLLEYGYLDDHITMRAALRKFQRFADLPQTESYIIRWVRLPTVGFDSRLSETPDCRVLYPAIGDSRLSGSTPGYWRLQTVGFDSRLPVRLPTVRFYSLLSDSTPDCRARLPVAGSTPDCRVRLPAIGDSRLSGSTPVAGVLDRATLQKMSLARCGNRDFGDLPIPLRVKFRSRRTKRYAIEGERIPS</sequence>
<dbReference type="EMBL" id="UYWY01024821">
    <property type="protein sequence ID" value="VDM49136.1"/>
    <property type="molecule type" value="Genomic_DNA"/>
</dbReference>
<gene>
    <name evidence="1" type="ORF">TCNE_LOCUS17815</name>
</gene>
<name>A0A183VAP3_TOXCA</name>
<accession>A0A183VAP3</accession>
<evidence type="ECO:0000313" key="3">
    <source>
        <dbReference type="WBParaSite" id="TCNE_0001781401-mRNA-1"/>
    </source>
</evidence>
<dbReference type="AlphaFoldDB" id="A0A183VAP3"/>